<evidence type="ECO:0000256" key="4">
    <source>
        <dbReference type="ARBA" id="ARBA00022679"/>
    </source>
</evidence>
<dbReference type="InterPro" id="IPR028098">
    <property type="entry name" value="Glyco_trans_4-like_N"/>
</dbReference>
<keyword evidence="8" id="KW-0472">Membrane</keyword>
<dbReference type="GO" id="GO:0016757">
    <property type="term" value="F:glycosyltransferase activity"/>
    <property type="evidence" value="ECO:0007669"/>
    <property type="project" value="UniProtKB-KW"/>
</dbReference>
<evidence type="ECO:0000256" key="9">
    <source>
        <dbReference type="SAM" id="MobiDB-lite"/>
    </source>
</evidence>
<dbReference type="Pfam" id="PF13579">
    <property type="entry name" value="Glyco_trans_4_4"/>
    <property type="match status" value="1"/>
</dbReference>
<evidence type="ECO:0000256" key="2">
    <source>
        <dbReference type="ARBA" id="ARBA00004922"/>
    </source>
</evidence>
<dbReference type="PANTHER" id="PTHR13036">
    <property type="entry name" value="BETA1,4 MANNOSYLTRANSFERASE"/>
    <property type="match status" value="1"/>
</dbReference>
<sequence>MSQAGRPDVKHPTERGAKKHVVVIVLGDIGRSPRMQYHALSLLEDGHFVTMIGYSGEGLIPSLEMSLTRPSTNDEDDGGSSRSTEQPSYHGHLRLLRMEPYQLPKTFPLYRLLYYPLRLLSLSYCVVYTLWIRLNNNNVHHTTMPADVILVQNPPSMPTLLLAYAFCVWQGKWREHRPRLVIDWHNLGYTMFGGPDSTDTITGILAKSSIRNLAYWYERAMAPLADAHLTVTRAMEIWLGENFNVHGAHVRVLYDRPPSMFRPTSVEEQHELFRRLKLKCDLIPTYSPAFGAGGEQIMDETIFTQSISVSGGNTIHRLRNDRPVLLVSSTSWTPDEDFSILLIALTELHRMVEIIAEDGTFPRALVIVTGKGPLKAHYLPLLEEFNRTHIFINIQTLWLEADDYPKLLGCATLGISLHTSTSGLDLPMKVLDFFGCEVPVCAIGFDCLGELVQDGVNGNIFAKGEDLATLLFDLLKYDNDGRLHKLETYRKNIRGMARWKENWEECARKLIVGDSK</sequence>
<evidence type="ECO:0000256" key="3">
    <source>
        <dbReference type="ARBA" id="ARBA00022676"/>
    </source>
</evidence>
<evidence type="ECO:0000256" key="5">
    <source>
        <dbReference type="ARBA" id="ARBA00022692"/>
    </source>
</evidence>
<evidence type="ECO:0000313" key="12">
    <source>
        <dbReference type="Proteomes" id="UP001530377"/>
    </source>
</evidence>
<name>A0ABD3RTY3_9STRA</name>
<dbReference type="PANTHER" id="PTHR13036:SF0">
    <property type="entry name" value="CHITOBIOSYLDIPHOSPHODOLICHOL BETA-MANNOSYLTRANSFERASE"/>
    <property type="match status" value="1"/>
</dbReference>
<keyword evidence="3" id="KW-0328">Glycosyltransferase</keyword>
<keyword evidence="12" id="KW-1185">Reference proteome</keyword>
<evidence type="ECO:0000256" key="6">
    <source>
        <dbReference type="ARBA" id="ARBA00022824"/>
    </source>
</evidence>
<evidence type="ECO:0000313" key="11">
    <source>
        <dbReference type="EMBL" id="KAL3811755.1"/>
    </source>
</evidence>
<feature type="region of interest" description="Disordered" evidence="9">
    <location>
        <begin position="67"/>
        <end position="89"/>
    </location>
</feature>
<dbReference type="Proteomes" id="UP001530377">
    <property type="component" value="Unassembled WGS sequence"/>
</dbReference>
<gene>
    <name evidence="11" type="ORF">ACHAXA_008029</name>
</gene>
<feature type="domain" description="Glycosyltransferase subfamily 4-like N-terminal" evidence="10">
    <location>
        <begin position="132"/>
        <end position="253"/>
    </location>
</feature>
<accession>A0ABD3RTY3</accession>
<reference evidence="11 12" key="1">
    <citation type="submission" date="2024-10" db="EMBL/GenBank/DDBJ databases">
        <title>Updated reference genomes for cyclostephanoid diatoms.</title>
        <authorList>
            <person name="Roberts W.R."/>
            <person name="Alverson A.J."/>
        </authorList>
    </citation>
    <scope>NUCLEOTIDE SEQUENCE [LARGE SCALE GENOMIC DNA]</scope>
    <source>
        <strain evidence="11 12">AJA228-03</strain>
    </source>
</reference>
<keyword evidence="5" id="KW-0812">Transmembrane</keyword>
<keyword evidence="7" id="KW-1133">Transmembrane helix</keyword>
<comment type="pathway">
    <text evidence="2">Protein modification; protein glycosylation.</text>
</comment>
<organism evidence="11 12">
    <name type="scientific">Cyclostephanos tholiformis</name>
    <dbReference type="NCBI Taxonomy" id="382380"/>
    <lineage>
        <taxon>Eukaryota</taxon>
        <taxon>Sar</taxon>
        <taxon>Stramenopiles</taxon>
        <taxon>Ochrophyta</taxon>
        <taxon>Bacillariophyta</taxon>
        <taxon>Coscinodiscophyceae</taxon>
        <taxon>Thalassiosirophycidae</taxon>
        <taxon>Stephanodiscales</taxon>
        <taxon>Stephanodiscaceae</taxon>
        <taxon>Cyclostephanos</taxon>
    </lineage>
</organism>
<evidence type="ECO:0000256" key="7">
    <source>
        <dbReference type="ARBA" id="ARBA00022989"/>
    </source>
</evidence>
<keyword evidence="6" id="KW-0256">Endoplasmic reticulum</keyword>
<proteinExistence type="predicted"/>
<dbReference type="GO" id="GO:0005789">
    <property type="term" value="C:endoplasmic reticulum membrane"/>
    <property type="evidence" value="ECO:0007669"/>
    <property type="project" value="UniProtKB-SubCell"/>
</dbReference>
<dbReference type="AlphaFoldDB" id="A0ABD3RTY3"/>
<comment type="subcellular location">
    <subcellularLocation>
        <location evidence="1">Endoplasmic reticulum membrane</location>
        <topology evidence="1">Single-pass membrane protein</topology>
    </subcellularLocation>
</comment>
<comment type="caution">
    <text evidence="11">The sequence shown here is derived from an EMBL/GenBank/DDBJ whole genome shotgun (WGS) entry which is preliminary data.</text>
</comment>
<evidence type="ECO:0000256" key="8">
    <source>
        <dbReference type="ARBA" id="ARBA00023136"/>
    </source>
</evidence>
<evidence type="ECO:0000256" key="1">
    <source>
        <dbReference type="ARBA" id="ARBA00004389"/>
    </source>
</evidence>
<dbReference type="EMBL" id="JALLPB020000237">
    <property type="protein sequence ID" value="KAL3811755.1"/>
    <property type="molecule type" value="Genomic_DNA"/>
</dbReference>
<dbReference type="InterPro" id="IPR026051">
    <property type="entry name" value="ALG1-like"/>
</dbReference>
<evidence type="ECO:0000259" key="10">
    <source>
        <dbReference type="Pfam" id="PF13579"/>
    </source>
</evidence>
<protein>
    <recommendedName>
        <fullName evidence="10">Glycosyltransferase subfamily 4-like N-terminal domain-containing protein</fullName>
    </recommendedName>
</protein>
<keyword evidence="4" id="KW-0808">Transferase</keyword>
<dbReference type="SUPFAM" id="SSF53756">
    <property type="entry name" value="UDP-Glycosyltransferase/glycogen phosphorylase"/>
    <property type="match status" value="1"/>
</dbReference>
<dbReference type="Gene3D" id="3.40.50.2000">
    <property type="entry name" value="Glycogen Phosphorylase B"/>
    <property type="match status" value="1"/>
</dbReference>